<dbReference type="InterPro" id="IPR015421">
    <property type="entry name" value="PyrdxlP-dep_Trfase_major"/>
</dbReference>
<organism evidence="7 8">
    <name type="scientific">Providencia heimbachae ATCC 35613</name>
    <dbReference type="NCBI Taxonomy" id="1354272"/>
    <lineage>
        <taxon>Bacteria</taxon>
        <taxon>Pseudomonadati</taxon>
        <taxon>Pseudomonadota</taxon>
        <taxon>Gammaproteobacteria</taxon>
        <taxon>Enterobacterales</taxon>
        <taxon>Morganellaceae</taxon>
        <taxon>Providencia</taxon>
    </lineage>
</organism>
<proteinExistence type="inferred from homology"/>
<feature type="domain" description="HTH gntR-type" evidence="6">
    <location>
        <begin position="22"/>
        <end position="90"/>
    </location>
</feature>
<dbReference type="Pfam" id="PF00155">
    <property type="entry name" value="Aminotran_1_2"/>
    <property type="match status" value="1"/>
</dbReference>
<dbReference type="PANTHER" id="PTHR46577">
    <property type="entry name" value="HTH-TYPE TRANSCRIPTIONAL REGULATORY PROTEIN GABR"/>
    <property type="match status" value="1"/>
</dbReference>
<dbReference type="PROSITE" id="PS50949">
    <property type="entry name" value="HTH_GNTR"/>
    <property type="match status" value="1"/>
</dbReference>
<dbReference type="GO" id="GO:0004069">
    <property type="term" value="F:L-aspartate:2-oxoglutarate aminotransferase activity"/>
    <property type="evidence" value="ECO:0007669"/>
    <property type="project" value="UniProtKB-EC"/>
</dbReference>
<dbReference type="InterPro" id="IPR004839">
    <property type="entry name" value="Aminotransferase_I/II_large"/>
</dbReference>
<dbReference type="AlphaFoldDB" id="A0A1B7K3B5"/>
<evidence type="ECO:0000256" key="2">
    <source>
        <dbReference type="ARBA" id="ARBA00022898"/>
    </source>
</evidence>
<evidence type="ECO:0000259" key="6">
    <source>
        <dbReference type="PROSITE" id="PS50949"/>
    </source>
</evidence>
<keyword evidence="3" id="KW-0805">Transcription regulation</keyword>
<gene>
    <name evidence="7" type="ORF">M998_0324</name>
</gene>
<dbReference type="InterPro" id="IPR036388">
    <property type="entry name" value="WH-like_DNA-bd_sf"/>
</dbReference>
<dbReference type="GO" id="GO:0003677">
    <property type="term" value="F:DNA binding"/>
    <property type="evidence" value="ECO:0007669"/>
    <property type="project" value="UniProtKB-KW"/>
</dbReference>
<dbReference type="SMART" id="SM00345">
    <property type="entry name" value="HTH_GNTR"/>
    <property type="match status" value="1"/>
</dbReference>
<evidence type="ECO:0000256" key="5">
    <source>
        <dbReference type="ARBA" id="ARBA00023163"/>
    </source>
</evidence>
<keyword evidence="4" id="KW-0238">DNA-binding</keyword>
<comment type="similarity">
    <text evidence="1">In the C-terminal section; belongs to the class-I pyridoxal-phosphate-dependent aminotransferase family.</text>
</comment>
<dbReference type="Proteomes" id="UP000078224">
    <property type="component" value="Unassembled WGS sequence"/>
</dbReference>
<name>A0A1B7K3B5_9GAMM</name>
<keyword evidence="7" id="KW-0808">Transferase</keyword>
<protein>
    <submittedName>
        <fullName evidence="7">GntR family transcriptional regulator/aspartate aminotransferase</fullName>
        <ecNumber evidence="7">2.6.1.1</ecNumber>
    </submittedName>
</protein>
<dbReference type="Gene3D" id="3.40.640.10">
    <property type="entry name" value="Type I PLP-dependent aspartate aminotransferase-like (Major domain)"/>
    <property type="match status" value="1"/>
</dbReference>
<keyword evidence="8" id="KW-1185">Reference proteome</keyword>
<keyword evidence="7" id="KW-0032">Aminotransferase</keyword>
<dbReference type="InterPro" id="IPR036390">
    <property type="entry name" value="WH_DNA-bd_sf"/>
</dbReference>
<dbReference type="CDD" id="cd00609">
    <property type="entry name" value="AAT_like"/>
    <property type="match status" value="1"/>
</dbReference>
<dbReference type="CDD" id="cd07377">
    <property type="entry name" value="WHTH_GntR"/>
    <property type="match status" value="1"/>
</dbReference>
<dbReference type="PATRIC" id="fig|1354272.4.peg.336"/>
<dbReference type="OrthoDB" id="9808770at2"/>
<evidence type="ECO:0000256" key="1">
    <source>
        <dbReference type="ARBA" id="ARBA00005384"/>
    </source>
</evidence>
<dbReference type="SUPFAM" id="SSF53383">
    <property type="entry name" value="PLP-dependent transferases"/>
    <property type="match status" value="1"/>
</dbReference>
<dbReference type="InterPro" id="IPR015424">
    <property type="entry name" value="PyrdxlP-dep_Trfase"/>
</dbReference>
<dbReference type="InterPro" id="IPR051446">
    <property type="entry name" value="HTH_trans_reg/aminotransferase"/>
</dbReference>
<dbReference type="RefSeq" id="WP_068907222.1">
    <property type="nucleotide sequence ID" value="NZ_LXEW01000009.1"/>
</dbReference>
<evidence type="ECO:0000256" key="3">
    <source>
        <dbReference type="ARBA" id="ARBA00023015"/>
    </source>
</evidence>
<dbReference type="InterPro" id="IPR000524">
    <property type="entry name" value="Tscrpt_reg_HTH_GntR"/>
</dbReference>
<evidence type="ECO:0000313" key="8">
    <source>
        <dbReference type="Proteomes" id="UP000078224"/>
    </source>
</evidence>
<dbReference type="GO" id="GO:0003700">
    <property type="term" value="F:DNA-binding transcription factor activity"/>
    <property type="evidence" value="ECO:0007669"/>
    <property type="project" value="InterPro"/>
</dbReference>
<keyword evidence="5" id="KW-0804">Transcription</keyword>
<sequence length="508" mass="57695">MRCKQQAQFPLLLLDEGILKENSIKDSVYHTIRNAILDGRISTGIKLPSTRALAEMMSISRNSVIAGFERLTDEGYLYSKQGSGTYVSANIPDELVRTTNNPHATEHLEYTALNLNPMVNHLTRSWNQSRPNTNKHQMFNIGIGCVDQFPHELWGRLLGRVWRKSKHVITHYNHPDGYSPLKQLLVDYVRSTRGVHCSEKQIIIVNGTQQAINLAARVLLKQGDKVWLDDPGYDSAKAILMGQGAQIIPIPSDDEGMNIAYAAKYHPDAKLVYTAPSHQFPLGTTLSLARRLALLDWAQQNNAWVFEDDYNSEFRFLSKPIQALQGLDNHQRVIYAGTFSKMMYPGFRLGFLIVPEILSDAFTMMKYYSDSHCSYLEQAALAQFIQEGHYARHVRKIRKICHERQNTFFTAINSYLPDIFDVQLTDSGIHTVCWVKQGYDIDIILQQCRLLGFGAQPLSRYCINSKNNNAILFGYAAHAESDITNSVKLLSERLESIYSRSLNTNLDE</sequence>
<accession>A0A1B7K3B5</accession>
<keyword evidence="2" id="KW-0663">Pyridoxal phosphate</keyword>
<dbReference type="EMBL" id="LXEW01000009">
    <property type="protein sequence ID" value="OAT54630.1"/>
    <property type="molecule type" value="Genomic_DNA"/>
</dbReference>
<dbReference type="SUPFAM" id="SSF46785">
    <property type="entry name" value="Winged helix' DNA-binding domain"/>
    <property type="match status" value="1"/>
</dbReference>
<dbReference type="Gene3D" id="1.10.10.10">
    <property type="entry name" value="Winged helix-like DNA-binding domain superfamily/Winged helix DNA-binding domain"/>
    <property type="match status" value="1"/>
</dbReference>
<evidence type="ECO:0000313" key="7">
    <source>
        <dbReference type="EMBL" id="OAT54630.1"/>
    </source>
</evidence>
<dbReference type="PANTHER" id="PTHR46577:SF1">
    <property type="entry name" value="HTH-TYPE TRANSCRIPTIONAL REGULATORY PROTEIN GABR"/>
    <property type="match status" value="1"/>
</dbReference>
<dbReference type="EC" id="2.6.1.1" evidence="7"/>
<evidence type="ECO:0000256" key="4">
    <source>
        <dbReference type="ARBA" id="ARBA00023125"/>
    </source>
</evidence>
<dbReference type="GO" id="GO:0030170">
    <property type="term" value="F:pyridoxal phosphate binding"/>
    <property type="evidence" value="ECO:0007669"/>
    <property type="project" value="InterPro"/>
</dbReference>
<reference evidence="7 8" key="1">
    <citation type="submission" date="2016-04" db="EMBL/GenBank/DDBJ databases">
        <title>ATOL: Assembling a taxonomically balanced genome-scale reconstruction of the evolutionary history of the Enterobacteriaceae.</title>
        <authorList>
            <person name="Plunkett G.III."/>
            <person name="Neeno-Eckwall E.C."/>
            <person name="Glasner J.D."/>
            <person name="Perna N.T."/>
        </authorList>
    </citation>
    <scope>NUCLEOTIDE SEQUENCE [LARGE SCALE GENOMIC DNA]</scope>
    <source>
        <strain evidence="7 8">ATCC 35613</strain>
    </source>
</reference>
<comment type="caution">
    <text evidence="7">The sequence shown here is derived from an EMBL/GenBank/DDBJ whole genome shotgun (WGS) entry which is preliminary data.</text>
</comment>
<dbReference type="Pfam" id="PF00392">
    <property type="entry name" value="GntR"/>
    <property type="match status" value="1"/>
</dbReference>